<evidence type="ECO:0000256" key="2">
    <source>
        <dbReference type="SAM" id="SignalP"/>
    </source>
</evidence>
<gene>
    <name evidence="3" type="ORF">PJ311_01805</name>
</gene>
<reference evidence="3 4" key="1">
    <citation type="submission" date="2023-01" db="EMBL/GenBank/DDBJ databases">
        <title>Bacillus changyiensis sp. nov., isolated from a coastal deposit.</title>
        <authorList>
            <person name="Xiao G."/>
            <person name="Lai Q."/>
            <person name="Hu Z."/>
            <person name="Shao Z."/>
        </authorList>
    </citation>
    <scope>NUCLEOTIDE SEQUENCE [LARGE SCALE GENOMIC DNA]</scope>
    <source>
        <strain evidence="3 4">CLL-7-23</strain>
    </source>
</reference>
<comment type="caution">
    <text evidence="3">The sequence shown here is derived from an EMBL/GenBank/DDBJ whole genome shotgun (WGS) entry which is preliminary data.</text>
</comment>
<protein>
    <submittedName>
        <fullName evidence="3">Lipoprotein YvcA</fullName>
    </submittedName>
</protein>
<feature type="chain" id="PRO_5046468723" evidence="2">
    <location>
        <begin position="21"/>
        <end position="243"/>
    </location>
</feature>
<keyword evidence="2" id="KW-0732">Signal</keyword>
<dbReference type="EMBL" id="JAQKAB010000001">
    <property type="protein sequence ID" value="MDA7025342.1"/>
    <property type="molecule type" value="Genomic_DNA"/>
</dbReference>
<feature type="region of interest" description="Disordered" evidence="1">
    <location>
        <begin position="22"/>
        <end position="49"/>
    </location>
</feature>
<evidence type="ECO:0000256" key="1">
    <source>
        <dbReference type="SAM" id="MobiDB-lite"/>
    </source>
</evidence>
<dbReference type="Proteomes" id="UP001211894">
    <property type="component" value="Unassembled WGS sequence"/>
</dbReference>
<feature type="signal peptide" evidence="2">
    <location>
        <begin position="1"/>
        <end position="20"/>
    </location>
</feature>
<keyword evidence="4" id="KW-1185">Reference proteome</keyword>
<keyword evidence="3" id="KW-0449">Lipoprotein</keyword>
<organism evidence="3 4">
    <name type="scientific">Bacillus changyiensis</name>
    <dbReference type="NCBI Taxonomy" id="3004103"/>
    <lineage>
        <taxon>Bacteria</taxon>
        <taxon>Bacillati</taxon>
        <taxon>Bacillota</taxon>
        <taxon>Bacilli</taxon>
        <taxon>Bacillales</taxon>
        <taxon>Bacillaceae</taxon>
        <taxon>Bacillus</taxon>
    </lineage>
</organism>
<name>A0ABT4X1S3_9BACI</name>
<proteinExistence type="predicted"/>
<feature type="compositionally biased region" description="Basic and acidic residues" evidence="1">
    <location>
        <begin position="25"/>
        <end position="47"/>
    </location>
</feature>
<accession>A0ABT4X1S3</accession>
<evidence type="ECO:0000313" key="4">
    <source>
        <dbReference type="Proteomes" id="UP001211894"/>
    </source>
</evidence>
<dbReference type="RefSeq" id="WP_271339208.1">
    <property type="nucleotide sequence ID" value="NZ_JAQKAB010000001.1"/>
</dbReference>
<evidence type="ECO:0000313" key="3">
    <source>
        <dbReference type="EMBL" id="MDA7025342.1"/>
    </source>
</evidence>
<dbReference type="PROSITE" id="PS51257">
    <property type="entry name" value="PROKAR_LIPOPROTEIN"/>
    <property type="match status" value="1"/>
</dbReference>
<sequence>MKKMIIICFTLMLAVTGGCSMNDKQNGKEDNKTEAVKPKDMDPKDLPKVPAFQDKATREYMASTKEVEPGYYLLESKLKGFTMLFPENAEYSNNFSGIRGDYEKIGFESNNPKTNIQFYGTVKYYKEESFVHDPETMLDTIRSQNGQYKGDFEKNSVADKDIYFAYQKYVFDDLKRKYNYSYSYFGFVKSTKEDLGIEYNFTFSCFKDDQPCSLKEKEARMKAKKIIHSITFSKNKKEQKDGK</sequence>